<evidence type="ECO:0000256" key="4">
    <source>
        <dbReference type="ARBA" id="ARBA00022989"/>
    </source>
</evidence>
<dbReference type="Pfam" id="PF02653">
    <property type="entry name" value="BPD_transp_2"/>
    <property type="match status" value="1"/>
</dbReference>
<feature type="transmembrane region" description="Helical" evidence="6">
    <location>
        <begin position="110"/>
        <end position="128"/>
    </location>
</feature>
<organism evidence="7 8">
    <name type="scientific">Desulfovibrio ferrophilus</name>
    <dbReference type="NCBI Taxonomy" id="241368"/>
    <lineage>
        <taxon>Bacteria</taxon>
        <taxon>Pseudomonadati</taxon>
        <taxon>Thermodesulfobacteriota</taxon>
        <taxon>Desulfovibrionia</taxon>
        <taxon>Desulfovibrionales</taxon>
        <taxon>Desulfovibrionaceae</taxon>
        <taxon>Desulfovibrio</taxon>
    </lineage>
</organism>
<feature type="transmembrane region" description="Helical" evidence="6">
    <location>
        <begin position="158"/>
        <end position="179"/>
    </location>
</feature>
<dbReference type="AlphaFoldDB" id="A0A2Z6B3F4"/>
<evidence type="ECO:0000256" key="5">
    <source>
        <dbReference type="ARBA" id="ARBA00023136"/>
    </source>
</evidence>
<keyword evidence="3 6" id="KW-0812">Transmembrane</keyword>
<keyword evidence="5 6" id="KW-0472">Membrane</keyword>
<reference evidence="7 8" key="1">
    <citation type="journal article" date="2018" name="Sci. Adv.">
        <title>Multi-heme cytochromes provide a pathway for survival in energy-limited environments.</title>
        <authorList>
            <person name="Deng X."/>
            <person name="Dohmae N."/>
            <person name="Nealson K.H."/>
            <person name="Hashimoto K."/>
            <person name="Okamoto A."/>
        </authorList>
    </citation>
    <scope>NUCLEOTIDE SEQUENCE [LARGE SCALE GENOMIC DNA]</scope>
    <source>
        <strain evidence="7 8">IS5</strain>
    </source>
</reference>
<evidence type="ECO:0000313" key="7">
    <source>
        <dbReference type="EMBL" id="BBD10037.1"/>
    </source>
</evidence>
<sequence>MTTGKKNTLGVAMFAALAAALPFLLTNDYYVSTLILAFLNAIIVIGLNLLLGYAGQISLGHGAFYGLAAYTTAILTTTYGWPMEAGLVAGVLLTVVTAYLIGIPTLKLSGHYLAMATLGFGLIVYIVFNESIELTGGPSGFVGVPRLELFGFAFESDLSYYFLVAGVLTLIVLLSLNLIDSRIGRAMRAIHTSEKAAEVSGIDIAAYKRFIFVLSAGYAGVAGVLYAHYLSFVAPSSFGFHFSVTLIVMVVLGGMANVWGAVAGAIFLSVLPEFLRAFEDIETLLYGGILVLGMMYLPDGIAGGITRLFKAAMARRVPHE</sequence>
<feature type="transmembrane region" description="Helical" evidence="6">
    <location>
        <begin position="63"/>
        <end position="81"/>
    </location>
</feature>
<dbReference type="PANTHER" id="PTHR30482:SF18">
    <property type="entry name" value="BRANCHED AMINO ACID TRANSPORT SYSTEM PERMEASE"/>
    <property type="match status" value="1"/>
</dbReference>
<proteinExistence type="predicted"/>
<evidence type="ECO:0000256" key="1">
    <source>
        <dbReference type="ARBA" id="ARBA00004651"/>
    </source>
</evidence>
<feature type="transmembrane region" description="Helical" evidence="6">
    <location>
        <begin position="242"/>
        <end position="271"/>
    </location>
</feature>
<dbReference type="Proteomes" id="UP000269883">
    <property type="component" value="Chromosome"/>
</dbReference>
<protein>
    <submittedName>
        <fullName evidence="7">ABC transporter permease</fullName>
    </submittedName>
</protein>
<dbReference type="OrthoDB" id="9780757at2"/>
<feature type="transmembrane region" description="Helical" evidence="6">
    <location>
        <begin position="87"/>
        <end position="103"/>
    </location>
</feature>
<dbReference type="InterPro" id="IPR001851">
    <property type="entry name" value="ABC_transp_permease"/>
</dbReference>
<evidence type="ECO:0000256" key="6">
    <source>
        <dbReference type="SAM" id="Phobius"/>
    </source>
</evidence>
<keyword evidence="8" id="KW-1185">Reference proteome</keyword>
<dbReference type="EMBL" id="AP017378">
    <property type="protein sequence ID" value="BBD10037.1"/>
    <property type="molecule type" value="Genomic_DNA"/>
</dbReference>
<dbReference type="RefSeq" id="WP_126381073.1">
    <property type="nucleotide sequence ID" value="NZ_AP017378.1"/>
</dbReference>
<name>A0A2Z6B3F4_9BACT</name>
<dbReference type="GO" id="GO:0015658">
    <property type="term" value="F:branched-chain amino acid transmembrane transporter activity"/>
    <property type="evidence" value="ECO:0007669"/>
    <property type="project" value="InterPro"/>
</dbReference>
<dbReference type="InterPro" id="IPR043428">
    <property type="entry name" value="LivM-like"/>
</dbReference>
<feature type="transmembrane region" description="Helical" evidence="6">
    <location>
        <begin position="283"/>
        <end position="305"/>
    </location>
</feature>
<evidence type="ECO:0000256" key="3">
    <source>
        <dbReference type="ARBA" id="ARBA00022692"/>
    </source>
</evidence>
<dbReference type="GO" id="GO:0005886">
    <property type="term" value="C:plasma membrane"/>
    <property type="evidence" value="ECO:0007669"/>
    <property type="project" value="UniProtKB-SubCell"/>
</dbReference>
<keyword evidence="4 6" id="KW-1133">Transmembrane helix</keyword>
<comment type="subcellular location">
    <subcellularLocation>
        <location evidence="1">Cell membrane</location>
        <topology evidence="1">Multi-pass membrane protein</topology>
    </subcellularLocation>
</comment>
<dbReference type="KEGG" id="dfl:DFE_3311"/>
<feature type="transmembrane region" description="Helical" evidence="6">
    <location>
        <begin position="210"/>
        <end position="230"/>
    </location>
</feature>
<gene>
    <name evidence="7" type="ORF">DFE_3311</name>
</gene>
<keyword evidence="2" id="KW-1003">Cell membrane</keyword>
<feature type="transmembrane region" description="Helical" evidence="6">
    <location>
        <begin position="30"/>
        <end position="51"/>
    </location>
</feature>
<dbReference type="CDD" id="cd06581">
    <property type="entry name" value="TM_PBP1_LivM_like"/>
    <property type="match status" value="1"/>
</dbReference>
<accession>A0A2Z6B3F4</accession>
<evidence type="ECO:0000313" key="8">
    <source>
        <dbReference type="Proteomes" id="UP000269883"/>
    </source>
</evidence>
<dbReference type="PANTHER" id="PTHR30482">
    <property type="entry name" value="HIGH-AFFINITY BRANCHED-CHAIN AMINO ACID TRANSPORT SYSTEM PERMEASE"/>
    <property type="match status" value="1"/>
</dbReference>
<evidence type="ECO:0000256" key="2">
    <source>
        <dbReference type="ARBA" id="ARBA00022475"/>
    </source>
</evidence>